<keyword evidence="1" id="KW-0812">Transmembrane</keyword>
<evidence type="ECO:0000256" key="1">
    <source>
        <dbReference type="SAM" id="Phobius"/>
    </source>
</evidence>
<gene>
    <name evidence="2" type="ORF">ENW00_01260</name>
</gene>
<proteinExistence type="predicted"/>
<dbReference type="EMBL" id="DTIN01000009">
    <property type="protein sequence ID" value="HFX12781.1"/>
    <property type="molecule type" value="Genomic_DNA"/>
</dbReference>
<keyword evidence="1" id="KW-0472">Membrane</keyword>
<dbReference type="AlphaFoldDB" id="A0A7C3RUG9"/>
<evidence type="ECO:0000313" key="2">
    <source>
        <dbReference type="EMBL" id="HFX12781.1"/>
    </source>
</evidence>
<organism evidence="2">
    <name type="scientific">Dictyoglomus thermophilum</name>
    <dbReference type="NCBI Taxonomy" id="14"/>
    <lineage>
        <taxon>Bacteria</taxon>
        <taxon>Pseudomonadati</taxon>
        <taxon>Dictyoglomota</taxon>
        <taxon>Dictyoglomia</taxon>
        <taxon>Dictyoglomales</taxon>
        <taxon>Dictyoglomaceae</taxon>
        <taxon>Dictyoglomus</taxon>
    </lineage>
</organism>
<keyword evidence="1" id="KW-1133">Transmembrane helix</keyword>
<name>A0A7C3RUG9_DICTH</name>
<accession>A0A7C3RUG9</accession>
<protein>
    <submittedName>
        <fullName evidence="2">Uncharacterized protein</fullName>
    </submittedName>
</protein>
<feature type="transmembrane region" description="Helical" evidence="1">
    <location>
        <begin position="12"/>
        <end position="32"/>
    </location>
</feature>
<comment type="caution">
    <text evidence="2">The sequence shown here is derived from an EMBL/GenBank/DDBJ whole genome shotgun (WGS) entry which is preliminary data.</text>
</comment>
<sequence length="400" mass="44101">MFSNNKEKGQLVILMSIVIFIFVLGLIIVQLIPSENVITRRTLESNQAFYLAQSGLQQAFYIINSNPDLAFLTLTLRRIDNSSNLLSYTMTYTNGDLFKFSYNIGSISVGEYNVTVSYTFSKLNSGGVLIDYPIYKIRCEGYVPSIDNYRVIRKLEVYGNNTEITLDPFKFAVFAGTSVNFSGKAAVIEGERLPDGTFDTAIYSNGPVDLSNPPLINGSYSPVLGIDVIANDNSLSMPTLNEDYLKGVAMSQGLYRSGGIVDLKNLVDYAKSNPNWYNSATNTWLTWTLVIYIDGNARMAGNVEFQGMVIVKGDVKITGTGNKIRGILYAAKVDSVTDDLSIFGDPIIEGTSIGEAVRIGGNSTIKHNRSYIENIMQSHGITNVVKATKTKLKILSWNEF</sequence>
<reference evidence="2" key="1">
    <citation type="journal article" date="2020" name="mSystems">
        <title>Genome- and Community-Level Interaction Insights into Carbon Utilization and Element Cycling Functions of Hydrothermarchaeota in Hydrothermal Sediment.</title>
        <authorList>
            <person name="Zhou Z."/>
            <person name="Liu Y."/>
            <person name="Xu W."/>
            <person name="Pan J."/>
            <person name="Luo Z.H."/>
            <person name="Li M."/>
        </authorList>
    </citation>
    <scope>NUCLEOTIDE SEQUENCE [LARGE SCALE GENOMIC DNA]</scope>
    <source>
        <strain evidence="2">SpSt-81</strain>
    </source>
</reference>